<name>A0A8E5MYL1_SALET</name>
<dbReference type="AlphaFoldDB" id="A0A8E5MYL1"/>
<dbReference type="EMBL" id="CP043765">
    <property type="protein sequence ID" value="QUS47003.1"/>
    <property type="molecule type" value="Genomic_DNA"/>
</dbReference>
<accession>A0A8E5MYL1</accession>
<protein>
    <submittedName>
        <fullName evidence="1">Uncharacterized protein</fullName>
    </submittedName>
</protein>
<gene>
    <name evidence="1" type="ORF">F1331_24240</name>
</gene>
<proteinExistence type="predicted"/>
<evidence type="ECO:0000313" key="1">
    <source>
        <dbReference type="EMBL" id="QUS47003.1"/>
    </source>
</evidence>
<organism evidence="1">
    <name type="scientific">Salmonella enterica subsp. enterica serovar Dessau</name>
    <dbReference type="NCBI Taxonomy" id="2564349"/>
    <lineage>
        <taxon>Bacteria</taxon>
        <taxon>Pseudomonadati</taxon>
        <taxon>Pseudomonadota</taxon>
        <taxon>Gammaproteobacteria</taxon>
        <taxon>Enterobacterales</taxon>
        <taxon>Enterobacteriaceae</taxon>
        <taxon>Salmonella</taxon>
    </lineage>
</organism>
<reference evidence="1" key="1">
    <citation type="submission" date="2019-09" db="EMBL/GenBank/DDBJ databases">
        <title>Characterization of Mobilized Colistin Resistance Gene mcr-9 Carrying Colisitin Resistant Salmonella enterica serotype Senftenberg ST14.</title>
        <authorList>
            <person name="Cha M.-H."/>
            <person name="Woo G.-J."/>
        </authorList>
    </citation>
    <scope>NUCLEOTIDE SEQUENCE</scope>
    <source>
        <strain evidence="1">KUFSE-SAL0043</strain>
    </source>
</reference>
<sequence>MTEQQLGHCYPLADLTPLIAKLGFSDVNLQFKALAPMMRTLQPDKDLSLIPVCRSYDSSARGLFSVIIRPCGRFNQAWFD</sequence>